<dbReference type="InterPro" id="IPR050700">
    <property type="entry name" value="YIM1/Zinc_Alcohol_DH_Fams"/>
</dbReference>
<dbReference type="Gene3D" id="3.40.50.720">
    <property type="entry name" value="NAD(P)-binding Rossmann-like Domain"/>
    <property type="match status" value="1"/>
</dbReference>
<dbReference type="SUPFAM" id="SSF50129">
    <property type="entry name" value="GroES-like"/>
    <property type="match status" value="1"/>
</dbReference>
<proteinExistence type="predicted"/>
<dbReference type="EMBL" id="JAVKGS010000001">
    <property type="protein sequence ID" value="MDR5690634.1"/>
    <property type="molecule type" value="Genomic_DNA"/>
</dbReference>
<dbReference type="InterPro" id="IPR011032">
    <property type="entry name" value="GroES-like_sf"/>
</dbReference>
<dbReference type="InterPro" id="IPR013154">
    <property type="entry name" value="ADH-like_N"/>
</dbReference>
<evidence type="ECO:0000259" key="1">
    <source>
        <dbReference type="SMART" id="SM00829"/>
    </source>
</evidence>
<dbReference type="PANTHER" id="PTHR11695">
    <property type="entry name" value="ALCOHOL DEHYDROGENASE RELATED"/>
    <property type="match status" value="1"/>
</dbReference>
<dbReference type="SMART" id="SM00829">
    <property type="entry name" value="PKS_ER"/>
    <property type="match status" value="1"/>
</dbReference>
<dbReference type="PANTHER" id="PTHR11695:SF294">
    <property type="entry name" value="RETICULON-4-INTERACTING PROTEIN 1, MITOCHONDRIAL"/>
    <property type="match status" value="1"/>
</dbReference>
<dbReference type="InterPro" id="IPR020843">
    <property type="entry name" value="ER"/>
</dbReference>
<dbReference type="Gene3D" id="3.90.180.10">
    <property type="entry name" value="Medium-chain alcohol dehydrogenases, catalytic domain"/>
    <property type="match status" value="1"/>
</dbReference>
<dbReference type="CDD" id="cd08267">
    <property type="entry name" value="MDR1"/>
    <property type="match status" value="1"/>
</dbReference>
<dbReference type="InterPro" id="IPR036291">
    <property type="entry name" value="NAD(P)-bd_dom_sf"/>
</dbReference>
<accession>A0ABU1FFV8</accession>
<dbReference type="RefSeq" id="WP_310519362.1">
    <property type="nucleotide sequence ID" value="NZ_BAABBS010000001.1"/>
</dbReference>
<dbReference type="SUPFAM" id="SSF51735">
    <property type="entry name" value="NAD(P)-binding Rossmann-fold domains"/>
    <property type="match status" value="1"/>
</dbReference>
<organism evidence="2 3">
    <name type="scientific">Agromyces indicus</name>
    <dbReference type="NCBI Taxonomy" id="758919"/>
    <lineage>
        <taxon>Bacteria</taxon>
        <taxon>Bacillati</taxon>
        <taxon>Actinomycetota</taxon>
        <taxon>Actinomycetes</taxon>
        <taxon>Micrococcales</taxon>
        <taxon>Microbacteriaceae</taxon>
        <taxon>Agromyces</taxon>
    </lineage>
</organism>
<gene>
    <name evidence="2" type="ORF">RH861_01000</name>
</gene>
<protein>
    <submittedName>
        <fullName evidence="2">NAD(P)-dependent alcohol dehydrogenase</fullName>
    </submittedName>
</protein>
<evidence type="ECO:0000313" key="3">
    <source>
        <dbReference type="Proteomes" id="UP001260072"/>
    </source>
</evidence>
<dbReference type="Pfam" id="PF08240">
    <property type="entry name" value="ADH_N"/>
    <property type="match status" value="1"/>
</dbReference>
<dbReference type="Proteomes" id="UP001260072">
    <property type="component" value="Unassembled WGS sequence"/>
</dbReference>
<reference evidence="3" key="1">
    <citation type="submission" date="2023-07" db="EMBL/GenBank/DDBJ databases">
        <title>Description of three actinobacteria isolated from air of manufacturing shop in a pharmaceutical factory.</title>
        <authorList>
            <person name="Zhang D.-F."/>
        </authorList>
    </citation>
    <scope>NUCLEOTIDE SEQUENCE [LARGE SCALE GENOMIC DNA]</scope>
    <source>
        <strain evidence="3">CCTCC AB 2011122</strain>
    </source>
</reference>
<dbReference type="Pfam" id="PF13602">
    <property type="entry name" value="ADH_zinc_N_2"/>
    <property type="match status" value="1"/>
</dbReference>
<evidence type="ECO:0000313" key="2">
    <source>
        <dbReference type="EMBL" id="MDR5690634.1"/>
    </source>
</evidence>
<name>A0ABU1FFV8_9MICO</name>
<keyword evidence="3" id="KW-1185">Reference proteome</keyword>
<sequence>MRHDYGGPESLQLAEAAVPTPTAGQVLIEVRAAGLDRGAWHLMAGLPYLTRLMFGLRRPRQPILGMEVAGTVAAVGDGVSRFAVGDDVFGTADGSFAEFAVADAAKLALKPASVDVEGAAVVAVSGLTALQAVQDVGEVQAGQRVLVIGASGGVGSFAVQIAAHAGAAVTGVASGAKADFVRSLGATDVIDYTSTDITATTDRFDLIIDTNGRRKVRLLQRILTPTGTLVIVGGEDGGKLTGGIQRQLGAPIRSLFTRRRLTFFISTANPARMEQLAHLLEDGVITPAVGARYSLGEARRAMTDLLAGRIAGKAVIRIPDAA</sequence>
<feature type="domain" description="Enoyl reductase (ER)" evidence="1">
    <location>
        <begin position="6"/>
        <end position="316"/>
    </location>
</feature>
<comment type="caution">
    <text evidence="2">The sequence shown here is derived from an EMBL/GenBank/DDBJ whole genome shotgun (WGS) entry which is preliminary data.</text>
</comment>